<keyword evidence="3" id="KW-1185">Reference proteome</keyword>
<evidence type="ECO:0000256" key="1">
    <source>
        <dbReference type="SAM" id="MobiDB-lite"/>
    </source>
</evidence>
<feature type="compositionally biased region" description="Low complexity" evidence="1">
    <location>
        <begin position="77"/>
        <end position="88"/>
    </location>
</feature>
<reference evidence="2" key="1">
    <citation type="submission" date="2021-02" db="EMBL/GenBank/DDBJ databases">
        <authorList>
            <person name="Dougan E. K."/>
            <person name="Rhodes N."/>
            <person name="Thang M."/>
            <person name="Chan C."/>
        </authorList>
    </citation>
    <scope>NUCLEOTIDE SEQUENCE</scope>
</reference>
<organism evidence="2 3">
    <name type="scientific">Symbiodinium necroappetens</name>
    <dbReference type="NCBI Taxonomy" id="1628268"/>
    <lineage>
        <taxon>Eukaryota</taxon>
        <taxon>Sar</taxon>
        <taxon>Alveolata</taxon>
        <taxon>Dinophyceae</taxon>
        <taxon>Suessiales</taxon>
        <taxon>Symbiodiniaceae</taxon>
        <taxon>Symbiodinium</taxon>
    </lineage>
</organism>
<dbReference type="AlphaFoldDB" id="A0A813A6N6"/>
<dbReference type="OrthoDB" id="443996at2759"/>
<protein>
    <submittedName>
        <fullName evidence="2">Nipblb protein</fullName>
    </submittedName>
</protein>
<sequence>MAFEHAFSERLPQFGATLEQNAERSAKAAAWAKGIHVADPAGTMKQMFNTFIGKRLLQHEVDKDQKSSGQCPGQEAKQSSEGSSSSSSSKREKKKKEKKVKSKKGKKGKKVQKSSGEKKEAAEIKARLKREREAGDAEASLDPKYAKIIDRFRQNVNPLLKKTT</sequence>
<dbReference type="Proteomes" id="UP000601435">
    <property type="component" value="Unassembled WGS sequence"/>
</dbReference>
<feature type="compositionally biased region" description="Basic and acidic residues" evidence="1">
    <location>
        <begin position="115"/>
        <end position="135"/>
    </location>
</feature>
<feature type="region of interest" description="Disordered" evidence="1">
    <location>
        <begin position="59"/>
        <end position="146"/>
    </location>
</feature>
<proteinExistence type="predicted"/>
<name>A0A813A6N6_9DINO</name>
<dbReference type="EMBL" id="CAJNJA010054086">
    <property type="protein sequence ID" value="CAE7852560.1"/>
    <property type="molecule type" value="Genomic_DNA"/>
</dbReference>
<feature type="compositionally biased region" description="Basic residues" evidence="1">
    <location>
        <begin position="91"/>
        <end position="112"/>
    </location>
</feature>
<evidence type="ECO:0000313" key="3">
    <source>
        <dbReference type="Proteomes" id="UP000601435"/>
    </source>
</evidence>
<accession>A0A813A6N6</accession>
<comment type="caution">
    <text evidence="2">The sequence shown here is derived from an EMBL/GenBank/DDBJ whole genome shotgun (WGS) entry which is preliminary data.</text>
</comment>
<evidence type="ECO:0000313" key="2">
    <source>
        <dbReference type="EMBL" id="CAE7852560.1"/>
    </source>
</evidence>
<gene>
    <name evidence="2" type="primary">nipblb</name>
    <name evidence="2" type="ORF">SNEC2469_LOCUS26509</name>
</gene>